<dbReference type="InterPro" id="IPR001787">
    <property type="entry name" value="Ribosomal_bL21"/>
</dbReference>
<name>A0A955RX37_UNCKA</name>
<dbReference type="InterPro" id="IPR028909">
    <property type="entry name" value="bL21-like"/>
</dbReference>
<keyword evidence="2 4" id="KW-0689">Ribosomal protein</keyword>
<dbReference type="GO" id="GO:0003735">
    <property type="term" value="F:structural constituent of ribosome"/>
    <property type="evidence" value="ECO:0007669"/>
    <property type="project" value="InterPro"/>
</dbReference>
<evidence type="ECO:0000313" key="6">
    <source>
        <dbReference type="EMBL" id="MCA9397737.1"/>
    </source>
</evidence>
<keyword evidence="4 5" id="KW-0694">RNA-binding</keyword>
<evidence type="ECO:0000256" key="5">
    <source>
        <dbReference type="RuleBase" id="RU000562"/>
    </source>
</evidence>
<dbReference type="GO" id="GO:1990904">
    <property type="term" value="C:ribonucleoprotein complex"/>
    <property type="evidence" value="ECO:0007669"/>
    <property type="project" value="UniProtKB-KW"/>
</dbReference>
<dbReference type="InterPro" id="IPR036164">
    <property type="entry name" value="bL21-like_sf"/>
</dbReference>
<dbReference type="EMBL" id="JAGQKY010000122">
    <property type="protein sequence ID" value="MCA9397737.1"/>
    <property type="molecule type" value="Genomic_DNA"/>
</dbReference>
<dbReference type="GO" id="GO:0005737">
    <property type="term" value="C:cytoplasm"/>
    <property type="evidence" value="ECO:0007669"/>
    <property type="project" value="UniProtKB-ARBA"/>
</dbReference>
<dbReference type="HAMAP" id="MF_01363">
    <property type="entry name" value="Ribosomal_bL21"/>
    <property type="match status" value="1"/>
</dbReference>
<evidence type="ECO:0000256" key="2">
    <source>
        <dbReference type="ARBA" id="ARBA00022980"/>
    </source>
</evidence>
<dbReference type="PANTHER" id="PTHR21349">
    <property type="entry name" value="50S RIBOSOMAL PROTEIN L21"/>
    <property type="match status" value="1"/>
</dbReference>
<dbReference type="PANTHER" id="PTHR21349:SF0">
    <property type="entry name" value="LARGE RIBOSOMAL SUBUNIT PROTEIN BL21M"/>
    <property type="match status" value="1"/>
</dbReference>
<comment type="subunit">
    <text evidence="4">Part of the 50S ribosomal subunit. Contacts protein L20.</text>
</comment>
<keyword evidence="3 4" id="KW-0687">Ribonucleoprotein</keyword>
<protein>
    <recommendedName>
        <fullName evidence="4">Large ribosomal subunit protein bL21</fullName>
    </recommendedName>
</protein>
<comment type="caution">
    <text evidence="6">The sequence shown here is derived from an EMBL/GenBank/DDBJ whole genome shotgun (WGS) entry which is preliminary data.</text>
</comment>
<dbReference type="NCBIfam" id="TIGR00061">
    <property type="entry name" value="L21"/>
    <property type="match status" value="1"/>
</dbReference>
<dbReference type="Pfam" id="PF00829">
    <property type="entry name" value="Ribosomal_L21p"/>
    <property type="match status" value="1"/>
</dbReference>
<accession>A0A955RX37</accession>
<organism evidence="6 7">
    <name type="scientific">candidate division WWE3 bacterium</name>
    <dbReference type="NCBI Taxonomy" id="2053526"/>
    <lineage>
        <taxon>Bacteria</taxon>
        <taxon>Katanobacteria</taxon>
    </lineage>
</organism>
<comment type="function">
    <text evidence="4 5">This protein binds to 23S rRNA in the presence of protein L20.</text>
</comment>
<evidence type="ECO:0000256" key="4">
    <source>
        <dbReference type="HAMAP-Rule" id="MF_01363"/>
    </source>
</evidence>
<dbReference type="GO" id="GO:0006412">
    <property type="term" value="P:translation"/>
    <property type="evidence" value="ECO:0007669"/>
    <property type="project" value="UniProtKB-UniRule"/>
</dbReference>
<evidence type="ECO:0000256" key="3">
    <source>
        <dbReference type="ARBA" id="ARBA00023274"/>
    </source>
</evidence>
<reference evidence="6" key="2">
    <citation type="journal article" date="2021" name="Microbiome">
        <title>Successional dynamics and alternative stable states in a saline activated sludge microbial community over 9 years.</title>
        <authorList>
            <person name="Wang Y."/>
            <person name="Ye J."/>
            <person name="Ju F."/>
            <person name="Liu L."/>
            <person name="Boyd J.A."/>
            <person name="Deng Y."/>
            <person name="Parks D.H."/>
            <person name="Jiang X."/>
            <person name="Yin X."/>
            <person name="Woodcroft B.J."/>
            <person name="Tyson G.W."/>
            <person name="Hugenholtz P."/>
            <person name="Polz M.F."/>
            <person name="Zhang T."/>
        </authorList>
    </citation>
    <scope>NUCLEOTIDE SEQUENCE</scope>
    <source>
        <strain evidence="6">HKST-UBA02</strain>
    </source>
</reference>
<comment type="similarity">
    <text evidence="1 4 5">Belongs to the bacterial ribosomal protein bL21 family.</text>
</comment>
<keyword evidence="4 5" id="KW-0699">rRNA-binding</keyword>
<dbReference type="SUPFAM" id="SSF141091">
    <property type="entry name" value="L21p-like"/>
    <property type="match status" value="1"/>
</dbReference>
<dbReference type="GO" id="GO:0019843">
    <property type="term" value="F:rRNA binding"/>
    <property type="evidence" value="ECO:0007669"/>
    <property type="project" value="UniProtKB-UniRule"/>
</dbReference>
<proteinExistence type="inferred from homology"/>
<evidence type="ECO:0000313" key="7">
    <source>
        <dbReference type="Proteomes" id="UP000699691"/>
    </source>
</evidence>
<gene>
    <name evidence="4 6" type="primary">rplU</name>
    <name evidence="6" type="ORF">KC573_02810</name>
</gene>
<dbReference type="AlphaFoldDB" id="A0A955RX37"/>
<evidence type="ECO:0000256" key="1">
    <source>
        <dbReference type="ARBA" id="ARBA00008563"/>
    </source>
</evidence>
<sequence>MNYSVIRSGNKQYVVEEGDIINVELLKSSDKNITLDTLLRVNDESVEFGEPIIEKGVQAEVIEDMVKGEKKQGVKYKPGGYRRKFGHRQKYTQVKITKI</sequence>
<dbReference type="Proteomes" id="UP000699691">
    <property type="component" value="Unassembled WGS sequence"/>
</dbReference>
<dbReference type="GO" id="GO:0005840">
    <property type="term" value="C:ribosome"/>
    <property type="evidence" value="ECO:0007669"/>
    <property type="project" value="UniProtKB-KW"/>
</dbReference>
<reference evidence="6" key="1">
    <citation type="submission" date="2020-04" db="EMBL/GenBank/DDBJ databases">
        <authorList>
            <person name="Zhang T."/>
        </authorList>
    </citation>
    <scope>NUCLEOTIDE SEQUENCE</scope>
    <source>
        <strain evidence="6">HKST-UBA02</strain>
    </source>
</reference>